<comment type="subcellular location">
    <subcellularLocation>
        <location evidence="1">Membrane</location>
    </subcellularLocation>
</comment>
<sequence>MHLSVYYEKNAITLKLISALHRLRMDQLLASDGVQQSAPVTVTITVLDANDNTPTFSNVSYSVNLFTDMLPGETVIQMLAVDSDASENGQVTYRILAGDQGTFLIDSSTGVITVAPGAELTVGRSYALTVEAVDNGPVPQR</sequence>
<gene>
    <name evidence="9" type="primary">PCDH15_7</name>
    <name evidence="9" type="ORF">ILYODFUR_034811</name>
</gene>
<feature type="non-terminal residue" evidence="9">
    <location>
        <position position="141"/>
    </location>
</feature>
<dbReference type="Gene3D" id="2.60.40.60">
    <property type="entry name" value="Cadherins"/>
    <property type="match status" value="2"/>
</dbReference>
<feature type="domain" description="Cadherin" evidence="8">
    <location>
        <begin position="28"/>
        <end position="56"/>
    </location>
</feature>
<dbReference type="EMBL" id="JAHRIQ010087498">
    <property type="protein sequence ID" value="MEQ2249953.1"/>
    <property type="molecule type" value="Genomic_DNA"/>
</dbReference>
<evidence type="ECO:0000259" key="8">
    <source>
        <dbReference type="PROSITE" id="PS50268"/>
    </source>
</evidence>
<dbReference type="Pfam" id="PF00028">
    <property type="entry name" value="Cadherin"/>
    <property type="match status" value="1"/>
</dbReference>
<evidence type="ECO:0000256" key="2">
    <source>
        <dbReference type="ARBA" id="ARBA00022692"/>
    </source>
</evidence>
<keyword evidence="2" id="KW-0812">Transmembrane</keyword>
<keyword evidence="4 7" id="KW-0106">Calcium</keyword>
<dbReference type="InterPro" id="IPR015919">
    <property type="entry name" value="Cadherin-like_sf"/>
</dbReference>
<dbReference type="CDD" id="cd11304">
    <property type="entry name" value="Cadherin_repeat"/>
    <property type="match status" value="2"/>
</dbReference>
<proteinExistence type="predicted"/>
<reference evidence="9 10" key="1">
    <citation type="submission" date="2021-06" db="EMBL/GenBank/DDBJ databases">
        <authorList>
            <person name="Palmer J.M."/>
        </authorList>
    </citation>
    <scope>NUCLEOTIDE SEQUENCE [LARGE SCALE GENOMIC DNA]</scope>
    <source>
        <strain evidence="10">if_2019</strain>
        <tissue evidence="9">Muscle</tissue>
    </source>
</reference>
<name>A0ABV0V0L7_9TELE</name>
<evidence type="ECO:0000313" key="9">
    <source>
        <dbReference type="EMBL" id="MEQ2249953.1"/>
    </source>
</evidence>
<evidence type="ECO:0000256" key="3">
    <source>
        <dbReference type="ARBA" id="ARBA00022737"/>
    </source>
</evidence>
<organism evidence="9 10">
    <name type="scientific">Ilyodon furcidens</name>
    <name type="common">goldbreast splitfin</name>
    <dbReference type="NCBI Taxonomy" id="33524"/>
    <lineage>
        <taxon>Eukaryota</taxon>
        <taxon>Metazoa</taxon>
        <taxon>Chordata</taxon>
        <taxon>Craniata</taxon>
        <taxon>Vertebrata</taxon>
        <taxon>Euteleostomi</taxon>
        <taxon>Actinopterygii</taxon>
        <taxon>Neopterygii</taxon>
        <taxon>Teleostei</taxon>
        <taxon>Neoteleostei</taxon>
        <taxon>Acanthomorphata</taxon>
        <taxon>Ovalentaria</taxon>
        <taxon>Atherinomorphae</taxon>
        <taxon>Cyprinodontiformes</taxon>
        <taxon>Goodeidae</taxon>
        <taxon>Ilyodon</taxon>
    </lineage>
</organism>
<accession>A0ABV0V0L7</accession>
<keyword evidence="6" id="KW-0472">Membrane</keyword>
<dbReference type="InterPro" id="IPR002126">
    <property type="entry name" value="Cadherin-like_dom"/>
</dbReference>
<dbReference type="PANTHER" id="PTHR24026:SF126">
    <property type="entry name" value="PROTOCADHERIN FAT 4"/>
    <property type="match status" value="1"/>
</dbReference>
<dbReference type="PANTHER" id="PTHR24026">
    <property type="entry name" value="FAT ATYPICAL CADHERIN-RELATED"/>
    <property type="match status" value="1"/>
</dbReference>
<feature type="domain" description="Cadherin" evidence="8">
    <location>
        <begin position="57"/>
        <end position="139"/>
    </location>
</feature>
<dbReference type="PROSITE" id="PS00232">
    <property type="entry name" value="CADHERIN_1"/>
    <property type="match status" value="1"/>
</dbReference>
<evidence type="ECO:0000256" key="7">
    <source>
        <dbReference type="PROSITE-ProRule" id="PRU00043"/>
    </source>
</evidence>
<evidence type="ECO:0000256" key="6">
    <source>
        <dbReference type="ARBA" id="ARBA00023136"/>
    </source>
</evidence>
<evidence type="ECO:0000256" key="1">
    <source>
        <dbReference type="ARBA" id="ARBA00004370"/>
    </source>
</evidence>
<dbReference type="Proteomes" id="UP001482620">
    <property type="component" value="Unassembled WGS sequence"/>
</dbReference>
<evidence type="ECO:0000313" key="10">
    <source>
        <dbReference type="Proteomes" id="UP001482620"/>
    </source>
</evidence>
<dbReference type="InterPro" id="IPR020894">
    <property type="entry name" value="Cadherin_CS"/>
</dbReference>
<keyword evidence="10" id="KW-1185">Reference proteome</keyword>
<keyword evidence="3" id="KW-0677">Repeat</keyword>
<dbReference type="SUPFAM" id="SSF49313">
    <property type="entry name" value="Cadherin-like"/>
    <property type="match status" value="1"/>
</dbReference>
<comment type="caution">
    <text evidence="9">The sequence shown here is derived from an EMBL/GenBank/DDBJ whole genome shotgun (WGS) entry which is preliminary data.</text>
</comment>
<protein>
    <submittedName>
        <fullName evidence="9">Protocadherin-15</fullName>
    </submittedName>
</protein>
<dbReference type="PROSITE" id="PS50268">
    <property type="entry name" value="CADHERIN_2"/>
    <property type="match status" value="2"/>
</dbReference>
<evidence type="ECO:0000256" key="4">
    <source>
        <dbReference type="ARBA" id="ARBA00022837"/>
    </source>
</evidence>
<evidence type="ECO:0000256" key="5">
    <source>
        <dbReference type="ARBA" id="ARBA00022989"/>
    </source>
</evidence>
<dbReference type="PRINTS" id="PR00205">
    <property type="entry name" value="CADHERIN"/>
</dbReference>
<keyword evidence="5" id="KW-1133">Transmembrane helix</keyword>